<dbReference type="PROSITE" id="PS51892">
    <property type="entry name" value="SUBTILASE"/>
    <property type="match status" value="1"/>
</dbReference>
<dbReference type="SUPFAM" id="SSF52743">
    <property type="entry name" value="Subtilisin-like"/>
    <property type="match status" value="1"/>
</dbReference>
<evidence type="ECO:0000256" key="2">
    <source>
        <dbReference type="ARBA" id="ARBA00022670"/>
    </source>
</evidence>
<dbReference type="GO" id="GO:0004252">
    <property type="term" value="F:serine-type endopeptidase activity"/>
    <property type="evidence" value="ECO:0007669"/>
    <property type="project" value="UniProtKB-UniRule"/>
</dbReference>
<feature type="active site" description="Charge relay system" evidence="5">
    <location>
        <position position="658"/>
    </location>
</feature>
<reference evidence="8 9" key="1">
    <citation type="submission" date="2017-06" db="EMBL/GenBank/DDBJ databases">
        <title>Comparative genomic analysis of Ambrosia Fusariam Clade fungi.</title>
        <authorList>
            <person name="Stajich J.E."/>
            <person name="Carrillo J."/>
            <person name="Kijimoto T."/>
            <person name="Eskalen A."/>
            <person name="O'Donnell K."/>
            <person name="Kasson M."/>
        </authorList>
    </citation>
    <scope>NUCLEOTIDE SEQUENCE [LARGE SCALE GENOMIC DNA]</scope>
    <source>
        <strain evidence="8">UCR3666</strain>
    </source>
</reference>
<sequence length="893" mass="98950">MRLDQRNVDIFFATIPAFVASLPPAPDRDKALADDAVLALATSVVNLRFEFTRLRDSFSIERTAIDLPKSDCVEANIALEDILDMLDNLVDGSICEKHQDLGNHFPRLESLKREILDRNPALGLDGLRQVLNDVLRYVCYVEPRGHVAARYRRLADGARQFNDTMDSVFSRHMGIAEAGSIEIFHRDRNSNADDLDLDKSDLEEIHAARKVSTAAKRVARILTMSICQKPHSAYIDLSGFPEAEIFTIMTVCHSENKWRAVQWTSTNRYDTQTATNQASNIAICEEIKRRHRPKSILHIGVCPDGSWRAQKMPSNVSTAHGKPPEATLEELIISERAQEGGGVELNKSDRLGLAARLGGSLMCLLGSPFLQDAWTSETMRCSGGDIFIPGSFDGGVECHAKDNKSFILELGALLWELFFQQKVNITEEDEEDESDEVSLFNALNREEEIWRKRCVDAACLDIISNCLEAWCEDEVDEEKLRATIHRTVFRPLREYRASFIRPLSKDTAGVSPPSFLHSQSTTLKGGTVPLSSIYLNSTVESESNKSLHLSSLGSTQLPVISESIESCQEVSLLTPTNGTITDSLAWIAKFKYASQHLASLSEGAGSKPIKIAILDTGLDTNDPYFSGAGIDRVDDWGDLWHDCLGESSTPVDDDKGRHGTALACLLLQLAPEATLYVLRVAKNSLGLDQAQEAIGTAILHAVASWDVDIISMSFGFNSEVTPIRNAIVQAERLKGGEILFFAAANNDGLNEPEMFPAFFESVISARGTECNGEFIQQYNPKSWGHKIGTQYGTLARDVPYNWPVPKPAKSGCSVSTPILAAIAAVLISFVDNQKDWDSERHAIRTRRGIVAVFNFMAQDVGSFNGRLYVAPWQLYEQRRQPQYLVRHALSTIP</sequence>
<feature type="domain" description="Peptidase S8/S53" evidence="6">
    <location>
        <begin position="607"/>
        <end position="843"/>
    </location>
</feature>
<dbReference type="InterPro" id="IPR015500">
    <property type="entry name" value="Peptidase_S8_subtilisin-rel"/>
</dbReference>
<feature type="domain" description="DUF7580" evidence="7">
    <location>
        <begin position="402"/>
        <end position="495"/>
    </location>
</feature>
<dbReference type="Pfam" id="PF00082">
    <property type="entry name" value="Peptidase_S8"/>
    <property type="match status" value="1"/>
</dbReference>
<comment type="caution">
    <text evidence="8">The sequence shown here is derived from an EMBL/GenBank/DDBJ whole genome shotgun (WGS) entry which is preliminary data.</text>
</comment>
<evidence type="ECO:0000256" key="1">
    <source>
        <dbReference type="ARBA" id="ARBA00011073"/>
    </source>
</evidence>
<dbReference type="GO" id="GO:0006508">
    <property type="term" value="P:proteolysis"/>
    <property type="evidence" value="ECO:0007669"/>
    <property type="project" value="UniProtKB-KW"/>
</dbReference>
<feature type="active site" description="Charge relay system" evidence="5">
    <location>
        <position position="615"/>
    </location>
</feature>
<dbReference type="Proteomes" id="UP000277212">
    <property type="component" value="Unassembled WGS sequence"/>
</dbReference>
<evidence type="ECO:0000256" key="3">
    <source>
        <dbReference type="ARBA" id="ARBA00022801"/>
    </source>
</evidence>
<dbReference type="Gene3D" id="3.40.50.200">
    <property type="entry name" value="Peptidase S8/S53 domain"/>
    <property type="match status" value="1"/>
</dbReference>
<keyword evidence="2 5" id="KW-0645">Protease</keyword>
<accession>A0A3M2SM67</accession>
<dbReference type="PANTHER" id="PTHR43399:SF4">
    <property type="entry name" value="CELL WALL-ASSOCIATED PROTEASE"/>
    <property type="match status" value="1"/>
</dbReference>
<dbReference type="InterPro" id="IPR056002">
    <property type="entry name" value="DUF7580"/>
</dbReference>
<keyword evidence="9" id="KW-1185">Reference proteome</keyword>
<evidence type="ECO:0000256" key="4">
    <source>
        <dbReference type="ARBA" id="ARBA00022825"/>
    </source>
</evidence>
<dbReference type="InterPro" id="IPR000209">
    <property type="entry name" value="Peptidase_S8/S53_dom"/>
</dbReference>
<dbReference type="AlphaFoldDB" id="A0A3M2SM67"/>
<feature type="domain" description="DUF7580" evidence="7">
    <location>
        <begin position="214"/>
        <end position="378"/>
    </location>
</feature>
<evidence type="ECO:0000259" key="7">
    <source>
        <dbReference type="Pfam" id="PF24476"/>
    </source>
</evidence>
<proteinExistence type="inferred from homology"/>
<evidence type="ECO:0000313" key="9">
    <source>
        <dbReference type="Proteomes" id="UP000277212"/>
    </source>
</evidence>
<evidence type="ECO:0000259" key="6">
    <source>
        <dbReference type="Pfam" id="PF00082"/>
    </source>
</evidence>
<dbReference type="EMBL" id="NKUJ01000016">
    <property type="protein sequence ID" value="RMJ18661.1"/>
    <property type="molecule type" value="Genomic_DNA"/>
</dbReference>
<feature type="active site" description="Charge relay system" evidence="5">
    <location>
        <position position="813"/>
    </location>
</feature>
<evidence type="ECO:0000313" key="8">
    <source>
        <dbReference type="EMBL" id="RMJ18661.1"/>
    </source>
</evidence>
<dbReference type="InterPro" id="IPR036852">
    <property type="entry name" value="Peptidase_S8/S53_dom_sf"/>
</dbReference>
<protein>
    <submittedName>
        <fullName evidence="8">Uncharacterized protein</fullName>
    </submittedName>
</protein>
<organism evidence="8 9">
    <name type="scientific">Fusarium kuroshium</name>
    <dbReference type="NCBI Taxonomy" id="2010991"/>
    <lineage>
        <taxon>Eukaryota</taxon>
        <taxon>Fungi</taxon>
        <taxon>Dikarya</taxon>
        <taxon>Ascomycota</taxon>
        <taxon>Pezizomycotina</taxon>
        <taxon>Sordariomycetes</taxon>
        <taxon>Hypocreomycetidae</taxon>
        <taxon>Hypocreales</taxon>
        <taxon>Nectriaceae</taxon>
        <taxon>Fusarium</taxon>
        <taxon>Fusarium solani species complex</taxon>
    </lineage>
</organism>
<keyword evidence="4 5" id="KW-0720">Serine protease</keyword>
<keyword evidence="3 5" id="KW-0378">Hydrolase</keyword>
<dbReference type="Pfam" id="PF24476">
    <property type="entry name" value="DUF7580"/>
    <property type="match status" value="2"/>
</dbReference>
<name>A0A3M2SM67_9HYPO</name>
<dbReference type="PROSITE" id="PS00136">
    <property type="entry name" value="SUBTILASE_ASP"/>
    <property type="match status" value="1"/>
</dbReference>
<dbReference type="InterPro" id="IPR051048">
    <property type="entry name" value="Peptidase_S8/S53_subtilisin"/>
</dbReference>
<dbReference type="OrthoDB" id="206201at2759"/>
<dbReference type="CDD" id="cd00306">
    <property type="entry name" value="Peptidases_S8_S53"/>
    <property type="match status" value="1"/>
</dbReference>
<dbReference type="PANTHER" id="PTHR43399">
    <property type="entry name" value="SUBTILISIN-RELATED"/>
    <property type="match status" value="1"/>
</dbReference>
<comment type="similarity">
    <text evidence="1 5">Belongs to the peptidase S8 family.</text>
</comment>
<evidence type="ECO:0000256" key="5">
    <source>
        <dbReference type="PROSITE-ProRule" id="PRU01240"/>
    </source>
</evidence>
<dbReference type="PRINTS" id="PR00723">
    <property type="entry name" value="SUBTILISIN"/>
</dbReference>
<dbReference type="InterPro" id="IPR023827">
    <property type="entry name" value="Peptidase_S8_Asp-AS"/>
</dbReference>
<gene>
    <name evidence="8" type="ORF">CDV36_001593</name>
</gene>